<reference evidence="11" key="2">
    <citation type="submission" date="2024-08" db="UniProtKB">
        <authorList>
            <consortium name="EnsemblMetazoa"/>
        </authorList>
    </citation>
    <scope>IDENTIFICATION</scope>
</reference>
<dbReference type="SUPFAM" id="SSF158235">
    <property type="entry name" value="SOCS box-like"/>
    <property type="match status" value="1"/>
</dbReference>
<dbReference type="EMBL" id="KB741280">
    <property type="protein sequence ID" value="ENN70913.1"/>
    <property type="molecule type" value="Genomic_DNA"/>
</dbReference>
<dbReference type="Proteomes" id="UP000019118">
    <property type="component" value="Unassembled WGS sequence"/>
</dbReference>
<evidence type="ECO:0000313" key="12">
    <source>
        <dbReference type="Proteomes" id="UP000019118"/>
    </source>
</evidence>
<dbReference type="AlphaFoldDB" id="N6T077"/>
<keyword evidence="1" id="KW-0341">Growth regulation</keyword>
<dbReference type="Pfam" id="PF00017">
    <property type="entry name" value="SH2"/>
    <property type="match status" value="1"/>
</dbReference>
<protein>
    <recommendedName>
        <fullName evidence="14">Suppressor of cytokine signaling 7</fullName>
    </recommendedName>
</protein>
<feature type="compositionally biased region" description="Polar residues" evidence="6">
    <location>
        <begin position="162"/>
        <end position="181"/>
    </location>
</feature>
<evidence type="ECO:0000259" key="8">
    <source>
        <dbReference type="PROSITE" id="PS50225"/>
    </source>
</evidence>
<evidence type="ECO:0000256" key="1">
    <source>
        <dbReference type="ARBA" id="ARBA00022604"/>
    </source>
</evidence>
<dbReference type="GO" id="GO:0046854">
    <property type="term" value="P:phosphatidylinositol phosphate biosynthetic process"/>
    <property type="evidence" value="ECO:0007669"/>
    <property type="project" value="TreeGrafter"/>
</dbReference>
<dbReference type="InterPro" id="IPR036860">
    <property type="entry name" value="SH2_dom_sf"/>
</dbReference>
<evidence type="ECO:0000256" key="3">
    <source>
        <dbReference type="ARBA" id="ARBA00022786"/>
    </source>
</evidence>
<dbReference type="EnsemblMetazoa" id="XM_019915115.1">
    <property type="protein sequence ID" value="XP_019770674.1"/>
    <property type="gene ID" value="LOC109544781"/>
</dbReference>
<feature type="compositionally biased region" description="Low complexity" evidence="6">
    <location>
        <begin position="143"/>
        <end position="161"/>
    </location>
</feature>
<dbReference type="GO" id="GO:0009968">
    <property type="term" value="P:negative regulation of signal transduction"/>
    <property type="evidence" value="ECO:0007669"/>
    <property type="project" value="UniProtKB-KW"/>
</dbReference>
<evidence type="ECO:0000256" key="5">
    <source>
        <dbReference type="PROSITE-ProRule" id="PRU00191"/>
    </source>
</evidence>
<feature type="domain" description="SH2" evidence="7">
    <location>
        <begin position="197"/>
        <end position="301"/>
    </location>
</feature>
<name>N6T077_DENPD</name>
<evidence type="ECO:0000313" key="13">
    <source>
        <dbReference type="Proteomes" id="UP000030742"/>
    </source>
</evidence>
<dbReference type="PANTHER" id="PTHR10155:SF32">
    <property type="entry name" value="LP02169P"/>
    <property type="match status" value="1"/>
</dbReference>
<dbReference type="SMART" id="SM00253">
    <property type="entry name" value="SOCS"/>
    <property type="match status" value="1"/>
</dbReference>
<dbReference type="EMBL" id="KB632033">
    <property type="protein sequence ID" value="ERL88211.1"/>
    <property type="molecule type" value="Genomic_DNA"/>
</dbReference>
<evidence type="ECO:0000259" key="7">
    <source>
        <dbReference type="PROSITE" id="PS50001"/>
    </source>
</evidence>
<keyword evidence="3" id="KW-0833">Ubl conjugation pathway</keyword>
<dbReference type="SMART" id="SM00252">
    <property type="entry name" value="SH2"/>
    <property type="match status" value="1"/>
</dbReference>
<dbReference type="SMART" id="SM00969">
    <property type="entry name" value="SOCS_box"/>
    <property type="match status" value="1"/>
</dbReference>
<dbReference type="CDD" id="cd03717">
    <property type="entry name" value="SOCS_SOCS_like"/>
    <property type="match status" value="1"/>
</dbReference>
<feature type="non-terminal residue" evidence="9">
    <location>
        <position position="1"/>
    </location>
</feature>
<dbReference type="SUPFAM" id="SSF55550">
    <property type="entry name" value="SH2 domain"/>
    <property type="match status" value="1"/>
</dbReference>
<organism evidence="9">
    <name type="scientific">Dendroctonus ponderosae</name>
    <name type="common">Mountain pine beetle</name>
    <dbReference type="NCBI Taxonomy" id="77166"/>
    <lineage>
        <taxon>Eukaryota</taxon>
        <taxon>Metazoa</taxon>
        <taxon>Ecdysozoa</taxon>
        <taxon>Arthropoda</taxon>
        <taxon>Hexapoda</taxon>
        <taxon>Insecta</taxon>
        <taxon>Pterygota</taxon>
        <taxon>Neoptera</taxon>
        <taxon>Endopterygota</taxon>
        <taxon>Coleoptera</taxon>
        <taxon>Polyphaga</taxon>
        <taxon>Cucujiformia</taxon>
        <taxon>Curculionidae</taxon>
        <taxon>Scolytinae</taxon>
        <taxon>Dendroctonus</taxon>
    </lineage>
</organism>
<dbReference type="PANTHER" id="PTHR10155">
    <property type="entry name" value="PHOSPHATIDYLINOSITOL 3-KINASE REGULATORY SUBUNIT"/>
    <property type="match status" value="1"/>
</dbReference>
<dbReference type="GO" id="GO:0035556">
    <property type="term" value="P:intracellular signal transduction"/>
    <property type="evidence" value="ECO:0007669"/>
    <property type="project" value="InterPro"/>
</dbReference>
<gene>
    <name evidence="11" type="primary">109544781</name>
    <name evidence="10" type="ORF">D910_05599</name>
    <name evidence="9" type="ORF">YQE_12316</name>
</gene>
<dbReference type="InterPro" id="IPR036036">
    <property type="entry name" value="SOCS_box-like_dom_sf"/>
</dbReference>
<feature type="domain" description="SOCS box" evidence="8">
    <location>
        <begin position="296"/>
        <end position="346"/>
    </location>
</feature>
<proteinExistence type="predicted"/>
<dbReference type="GO" id="GO:0005942">
    <property type="term" value="C:phosphatidylinositol 3-kinase complex"/>
    <property type="evidence" value="ECO:0007669"/>
    <property type="project" value="TreeGrafter"/>
</dbReference>
<evidence type="ECO:0000313" key="9">
    <source>
        <dbReference type="EMBL" id="ENN70913.1"/>
    </source>
</evidence>
<dbReference type="InterPro" id="IPR000980">
    <property type="entry name" value="SH2"/>
</dbReference>
<dbReference type="Pfam" id="PF07525">
    <property type="entry name" value="SOCS_box"/>
    <property type="match status" value="1"/>
</dbReference>
<evidence type="ECO:0000256" key="6">
    <source>
        <dbReference type="SAM" id="MobiDB-lite"/>
    </source>
</evidence>
<keyword evidence="4 5" id="KW-0727">SH2 domain</keyword>
<accession>N6T077</accession>
<reference evidence="12 13" key="1">
    <citation type="journal article" date="2013" name="Genome Biol.">
        <title>Draft genome of the mountain pine beetle, Dendroctonus ponderosae Hopkins, a major forest pest.</title>
        <authorList>
            <person name="Keeling C.I."/>
            <person name="Yuen M.M."/>
            <person name="Liao N.Y."/>
            <person name="Docking T.R."/>
            <person name="Chan S.K."/>
            <person name="Taylor G.A."/>
            <person name="Palmquist D.L."/>
            <person name="Jackman S.D."/>
            <person name="Nguyen A."/>
            <person name="Li M."/>
            <person name="Henderson H."/>
            <person name="Janes J.K."/>
            <person name="Zhao Y."/>
            <person name="Pandoh P."/>
            <person name="Moore R."/>
            <person name="Sperling F.A."/>
            <person name="Huber D.P."/>
            <person name="Birol I."/>
            <person name="Jones S.J."/>
            <person name="Bohlmann J."/>
        </authorList>
    </citation>
    <scope>NUCLEOTIDE SEQUENCE</scope>
</reference>
<dbReference type="GO" id="GO:0046935">
    <property type="term" value="F:1-phosphatidylinositol-3-kinase regulator activity"/>
    <property type="evidence" value="ECO:0007669"/>
    <property type="project" value="TreeGrafter"/>
</dbReference>
<sequence>MDSHSDNRTRSWLFRLKYLKVFKNSNNSNSTSDKNQICAARNTANGAFTQSTTRNNLNDSTDLRRSETHLRKSIKKWHNRMKNCFWKNNRHLTSRPPIYIAHQPDSPSFSRRSNSDTFQTENIYTLDPSVQRKITVAVSEQQSHSNKSSNISLDSSSSRLSTTADIQPRSSHLTNANPSGCNYTPKNEVSSLAHQVWYWGPVSKSLVEAKLEGAPDGSFLVRDSASDRHIFSISFRSVGKTLHSRIEHTNSGFRVFDHKCFDTVRELIEQAVKISSEEQVFCYTKSQGMEPNYPVRLLKPISRYDEVRSLQSLSRFVIRQHINVNDIENLCLPVTLIQYLREENYF</sequence>
<dbReference type="KEGG" id="dpa:109544781"/>
<evidence type="ECO:0008006" key="14">
    <source>
        <dbReference type="Google" id="ProtNLM"/>
    </source>
</evidence>
<dbReference type="Proteomes" id="UP000030742">
    <property type="component" value="Unassembled WGS sequence"/>
</dbReference>
<dbReference type="HOGENOM" id="CLU_802317_0_0_1"/>
<dbReference type="PROSITE" id="PS50001">
    <property type="entry name" value="SH2"/>
    <property type="match status" value="1"/>
</dbReference>
<feature type="region of interest" description="Disordered" evidence="6">
    <location>
        <begin position="137"/>
        <end position="181"/>
    </location>
</feature>
<evidence type="ECO:0000313" key="11">
    <source>
        <dbReference type="EnsemblMetazoa" id="XP_019770674.1"/>
    </source>
</evidence>
<evidence type="ECO:0000256" key="2">
    <source>
        <dbReference type="ARBA" id="ARBA00022700"/>
    </source>
</evidence>
<keyword evidence="12" id="KW-1185">Reference proteome</keyword>
<evidence type="ECO:0000313" key="10">
    <source>
        <dbReference type="EMBL" id="ERL88211.1"/>
    </source>
</evidence>
<dbReference type="STRING" id="77166.N6T077"/>
<dbReference type="OrthoDB" id="6270897at2759"/>
<evidence type="ECO:0000256" key="4">
    <source>
        <dbReference type="ARBA" id="ARBA00022999"/>
    </source>
</evidence>
<dbReference type="InterPro" id="IPR001496">
    <property type="entry name" value="SOCS_box"/>
</dbReference>
<dbReference type="PROSITE" id="PS50225">
    <property type="entry name" value="SOCS"/>
    <property type="match status" value="1"/>
</dbReference>
<dbReference type="Gene3D" id="3.30.505.10">
    <property type="entry name" value="SH2 domain"/>
    <property type="match status" value="1"/>
</dbReference>
<keyword evidence="2" id="KW-0734">Signal transduction inhibitor</keyword>